<dbReference type="SMART" id="SM00857">
    <property type="entry name" value="Resolvase"/>
    <property type="match status" value="1"/>
</dbReference>
<dbReference type="Pfam" id="PF00239">
    <property type="entry name" value="Resolvase"/>
    <property type="match status" value="1"/>
</dbReference>
<dbReference type="InterPro" id="IPR036162">
    <property type="entry name" value="Resolvase-like_N_sf"/>
</dbReference>
<dbReference type="InterPro" id="IPR050639">
    <property type="entry name" value="SSR_resolvase"/>
</dbReference>
<dbReference type="RefSeq" id="WP_106299600.1">
    <property type="nucleotide sequence ID" value="NZ_PVWO01000008.1"/>
</dbReference>
<organism evidence="4 5">
    <name type="scientific">Chamaesiphon polymorphus CCALA 037</name>
    <dbReference type="NCBI Taxonomy" id="2107692"/>
    <lineage>
        <taxon>Bacteria</taxon>
        <taxon>Bacillati</taxon>
        <taxon>Cyanobacteriota</taxon>
        <taxon>Cyanophyceae</taxon>
        <taxon>Gomontiellales</taxon>
        <taxon>Chamaesiphonaceae</taxon>
        <taxon>Chamaesiphon</taxon>
    </lineage>
</organism>
<gene>
    <name evidence="4" type="ORF">C7B77_01430</name>
</gene>
<dbReference type="GO" id="GO:0000150">
    <property type="term" value="F:DNA strand exchange activity"/>
    <property type="evidence" value="ECO:0007669"/>
    <property type="project" value="InterPro"/>
</dbReference>
<dbReference type="InterPro" id="IPR006119">
    <property type="entry name" value="Resolv_N"/>
</dbReference>
<evidence type="ECO:0000259" key="3">
    <source>
        <dbReference type="PROSITE" id="PS51737"/>
    </source>
</evidence>
<dbReference type="OrthoDB" id="445127at2"/>
<accession>A0A2T1GN93</accession>
<feature type="region of interest" description="Disordered" evidence="2">
    <location>
        <begin position="116"/>
        <end position="135"/>
    </location>
</feature>
<reference evidence="4 5" key="1">
    <citation type="submission" date="2018-03" db="EMBL/GenBank/DDBJ databases">
        <title>The ancient ancestry and fast evolution of plastids.</title>
        <authorList>
            <person name="Moore K.R."/>
            <person name="Magnabosco C."/>
            <person name="Momper L."/>
            <person name="Gold D.A."/>
            <person name="Bosak T."/>
            <person name="Fournier G.P."/>
        </authorList>
    </citation>
    <scope>NUCLEOTIDE SEQUENCE [LARGE SCALE GENOMIC DNA]</scope>
    <source>
        <strain evidence="4 5">CCALA 037</strain>
    </source>
</reference>
<dbReference type="PANTHER" id="PTHR30461:SF26">
    <property type="entry name" value="RESOLVASE HOMOLOG YNEB"/>
    <property type="match status" value="1"/>
</dbReference>
<evidence type="ECO:0000313" key="5">
    <source>
        <dbReference type="Proteomes" id="UP000238937"/>
    </source>
</evidence>
<dbReference type="SUPFAM" id="SSF53041">
    <property type="entry name" value="Resolvase-like"/>
    <property type="match status" value="1"/>
</dbReference>
<dbReference type="Gene3D" id="3.90.1750.20">
    <property type="entry name" value="Putative Large Serine Recombinase, Chain B, Domain 2"/>
    <property type="match status" value="1"/>
</dbReference>
<proteinExistence type="inferred from homology"/>
<dbReference type="Gene3D" id="3.40.50.1390">
    <property type="entry name" value="Resolvase, N-terminal catalytic domain"/>
    <property type="match status" value="1"/>
</dbReference>
<dbReference type="AlphaFoldDB" id="A0A2T1GN93"/>
<evidence type="ECO:0000256" key="1">
    <source>
        <dbReference type="ARBA" id="ARBA00009913"/>
    </source>
</evidence>
<sequence length="425" mass="48991">MRIVAYTYTDPLIEESPGVEIWGWEIDRVYQDLGQRYELDRLLADLLLEPCDYLLVRRLDELGDSVRDVRQVLLKLQELGIELITTETEIAPQLNLLQLIDKIQSNQISRRMRQGHARNRLQSLPPPGKAPYGYRRGKDKYTIDKSAAPVVKDFFDRFTIYGSLRGAVRYLEKKYNKKISASTGLRWLTNPVYRGDTAYLHGEVISDTHAAILSRDEAAQIDRLLRRNRRMPPRTASAPRSLAGLVNCQHCEQTMTVTSVSAPRRVEKYLYLRPTGCTRQPQCKSIRYERVLNATIDRICEDLPIAVNQIGMPNMDGFKAKISQDIIDKQQTIAQLPELIDSGILDRETVELRTYKLKTEISQLQSRLAAFPPVNLQSLAQAVSIPQFWLDLSESERRFYFREFIKSIDIDPQSSNLDLQLRFIF</sequence>
<comment type="caution">
    <text evidence="4">The sequence shown here is derived from an EMBL/GenBank/DDBJ whole genome shotgun (WGS) entry which is preliminary data.</text>
</comment>
<dbReference type="Pfam" id="PF07508">
    <property type="entry name" value="Recombinase"/>
    <property type="match status" value="1"/>
</dbReference>
<dbReference type="InterPro" id="IPR011109">
    <property type="entry name" value="DNA_bind_recombinase_dom"/>
</dbReference>
<dbReference type="PROSITE" id="PS51737">
    <property type="entry name" value="RECOMBINASE_DNA_BIND"/>
    <property type="match status" value="1"/>
</dbReference>
<dbReference type="Pfam" id="PF13408">
    <property type="entry name" value="Zn_ribbon_recom"/>
    <property type="match status" value="1"/>
</dbReference>
<evidence type="ECO:0000256" key="2">
    <source>
        <dbReference type="SAM" id="MobiDB-lite"/>
    </source>
</evidence>
<dbReference type="Proteomes" id="UP000238937">
    <property type="component" value="Unassembled WGS sequence"/>
</dbReference>
<name>A0A2T1GN93_9CYAN</name>
<protein>
    <submittedName>
        <fullName evidence="4">Recombinase family protein</fullName>
    </submittedName>
</protein>
<dbReference type="InterPro" id="IPR038109">
    <property type="entry name" value="DNA_bind_recomb_sf"/>
</dbReference>
<evidence type="ECO:0000313" key="4">
    <source>
        <dbReference type="EMBL" id="PSB59331.1"/>
    </source>
</evidence>
<dbReference type="InterPro" id="IPR025827">
    <property type="entry name" value="Zn_ribbon_recom_dom"/>
</dbReference>
<dbReference type="PANTHER" id="PTHR30461">
    <property type="entry name" value="DNA-INVERTASE FROM LAMBDOID PROPHAGE"/>
    <property type="match status" value="1"/>
</dbReference>
<feature type="domain" description="Recombinase" evidence="3">
    <location>
        <begin position="131"/>
        <end position="231"/>
    </location>
</feature>
<comment type="similarity">
    <text evidence="1">Belongs to the site-specific recombinase resolvase family.</text>
</comment>
<keyword evidence="5" id="KW-1185">Reference proteome</keyword>
<dbReference type="GO" id="GO:0003677">
    <property type="term" value="F:DNA binding"/>
    <property type="evidence" value="ECO:0007669"/>
    <property type="project" value="InterPro"/>
</dbReference>
<dbReference type="EMBL" id="PVWO01000008">
    <property type="protein sequence ID" value="PSB59331.1"/>
    <property type="molecule type" value="Genomic_DNA"/>
</dbReference>